<gene>
    <name evidence="4" type="ORF">SEMRO_2169_G317400.1</name>
</gene>
<evidence type="ECO:0000259" key="3">
    <source>
        <dbReference type="Pfam" id="PF00551"/>
    </source>
</evidence>
<dbReference type="GO" id="GO:0008864">
    <property type="term" value="F:formyltetrahydrofolate deformylase activity"/>
    <property type="evidence" value="ECO:0007669"/>
    <property type="project" value="InterPro"/>
</dbReference>
<dbReference type="SUPFAM" id="SSF53328">
    <property type="entry name" value="Formyltransferase"/>
    <property type="match status" value="1"/>
</dbReference>
<dbReference type="Gene3D" id="3.30.70.260">
    <property type="match status" value="1"/>
</dbReference>
<dbReference type="HAMAP" id="MF_01927">
    <property type="entry name" value="PurU"/>
    <property type="match status" value="1"/>
</dbReference>
<dbReference type="Gene3D" id="3.40.50.170">
    <property type="entry name" value="Formyl transferase, N-terminal domain"/>
    <property type="match status" value="1"/>
</dbReference>
<proteinExistence type="inferred from homology"/>
<comment type="caution">
    <text evidence="4">The sequence shown here is derived from an EMBL/GenBank/DDBJ whole genome shotgun (WGS) entry which is preliminary data.</text>
</comment>
<dbReference type="Pfam" id="PF00551">
    <property type="entry name" value="Formyl_trans_N"/>
    <property type="match status" value="1"/>
</dbReference>
<protein>
    <submittedName>
        <fullName evidence="4">Formyltetrahydrofolate deformylase</fullName>
    </submittedName>
</protein>
<dbReference type="CDD" id="cd04875">
    <property type="entry name" value="ACT_F4HF-DF"/>
    <property type="match status" value="1"/>
</dbReference>
<dbReference type="GO" id="GO:0006730">
    <property type="term" value="P:one-carbon metabolic process"/>
    <property type="evidence" value="ECO:0007669"/>
    <property type="project" value="UniProtKB-KW"/>
</dbReference>
<evidence type="ECO:0000313" key="4">
    <source>
        <dbReference type="EMBL" id="CAB9528192.1"/>
    </source>
</evidence>
<dbReference type="InterPro" id="IPR004810">
    <property type="entry name" value="PurU"/>
</dbReference>
<keyword evidence="5" id="KW-1185">Reference proteome</keyword>
<dbReference type="OrthoDB" id="4239773at2759"/>
<evidence type="ECO:0000256" key="2">
    <source>
        <dbReference type="ARBA" id="ARBA00022801"/>
    </source>
</evidence>
<dbReference type="NCBIfam" id="TIGR00655">
    <property type="entry name" value="PurU"/>
    <property type="match status" value="1"/>
</dbReference>
<dbReference type="PRINTS" id="PR01575">
    <property type="entry name" value="FFH4HYDRLASE"/>
</dbReference>
<dbReference type="EMBL" id="CAICTM010002167">
    <property type="protein sequence ID" value="CAB9528192.1"/>
    <property type="molecule type" value="Genomic_DNA"/>
</dbReference>
<name>A0A9N8HWF9_9STRA</name>
<dbReference type="PANTHER" id="PTHR42706:SF1">
    <property type="entry name" value="FORMYLTETRAHYDROFOLATE DEFORMYLASE 2, MITOCHONDRIAL"/>
    <property type="match status" value="1"/>
</dbReference>
<dbReference type="SUPFAM" id="SSF55021">
    <property type="entry name" value="ACT-like"/>
    <property type="match status" value="1"/>
</dbReference>
<evidence type="ECO:0000313" key="5">
    <source>
        <dbReference type="Proteomes" id="UP001153069"/>
    </source>
</evidence>
<keyword evidence="1" id="KW-0554">One-carbon metabolism</keyword>
<accession>A0A9N8HWF9</accession>
<dbReference type="GO" id="GO:0006189">
    <property type="term" value="P:'de novo' IMP biosynthetic process"/>
    <property type="evidence" value="ECO:0007669"/>
    <property type="project" value="InterPro"/>
</dbReference>
<dbReference type="PIRSF" id="PIRSF036480">
    <property type="entry name" value="FormyFH4_hydr"/>
    <property type="match status" value="1"/>
</dbReference>
<feature type="domain" description="Formyl transferase N-terminal" evidence="3">
    <location>
        <begin position="101"/>
        <end position="276"/>
    </location>
</feature>
<dbReference type="InterPro" id="IPR002376">
    <property type="entry name" value="Formyl_transf_N"/>
</dbReference>
<sequence length="296" mass="33301">MSLTPPPTTKSTAASTGILRVCGPDANGIVAAFAQLLYGHGCGIIDSENHADHEAILFFERIHFDYSQMKTDRHTLQNGIEEVCQRFSMQAPQLDWGDKRKKLCVMVSKYDHCLWELLLRHRAGELNCEIALILSNHPDLKEIADSFGIPFHVFKVTKDTKAEVEAQELALLKEHEIDLVVLARYMQIITDQFCEAYPVINIHHSFLPAFIGGKPYHRAHARGVKLIGATAHYATADLDEGPIIEQDIARISHRDEVNDLIRKGRLLEKSTLVTAVKAHIEDRIIVYNNKCVVFDG</sequence>
<dbReference type="InterPro" id="IPR036477">
    <property type="entry name" value="Formyl_transf_N_sf"/>
</dbReference>
<dbReference type="InterPro" id="IPR045865">
    <property type="entry name" value="ACT-like_dom_sf"/>
</dbReference>
<dbReference type="NCBIfam" id="NF004684">
    <property type="entry name" value="PRK06027.1"/>
    <property type="match status" value="1"/>
</dbReference>
<dbReference type="AlphaFoldDB" id="A0A9N8HWF9"/>
<dbReference type="CDD" id="cd08648">
    <property type="entry name" value="FMT_core_Formyl-FH4-Hydrolase_C"/>
    <property type="match status" value="1"/>
</dbReference>
<evidence type="ECO:0000256" key="1">
    <source>
        <dbReference type="ARBA" id="ARBA00022563"/>
    </source>
</evidence>
<dbReference type="InterPro" id="IPR041729">
    <property type="entry name" value="Formyl-FH4-Hydrolase_C"/>
</dbReference>
<dbReference type="PANTHER" id="PTHR42706">
    <property type="entry name" value="FORMYLTETRAHYDROFOLATE DEFORMYLASE"/>
    <property type="match status" value="1"/>
</dbReference>
<keyword evidence="2" id="KW-0378">Hydrolase</keyword>
<dbReference type="Proteomes" id="UP001153069">
    <property type="component" value="Unassembled WGS sequence"/>
</dbReference>
<reference evidence="4" key="1">
    <citation type="submission" date="2020-06" db="EMBL/GenBank/DDBJ databases">
        <authorList>
            <consortium name="Plant Systems Biology data submission"/>
        </authorList>
    </citation>
    <scope>NUCLEOTIDE SEQUENCE</scope>
    <source>
        <strain evidence="4">D6</strain>
    </source>
</reference>
<organism evidence="4 5">
    <name type="scientific">Seminavis robusta</name>
    <dbReference type="NCBI Taxonomy" id="568900"/>
    <lineage>
        <taxon>Eukaryota</taxon>
        <taxon>Sar</taxon>
        <taxon>Stramenopiles</taxon>
        <taxon>Ochrophyta</taxon>
        <taxon>Bacillariophyta</taxon>
        <taxon>Bacillariophyceae</taxon>
        <taxon>Bacillariophycidae</taxon>
        <taxon>Naviculales</taxon>
        <taxon>Naviculaceae</taxon>
        <taxon>Seminavis</taxon>
    </lineage>
</organism>
<dbReference type="InterPro" id="IPR044074">
    <property type="entry name" value="PurU_ACT"/>
</dbReference>